<name>A0A1M5UST2_9BRAD</name>
<evidence type="ECO:0000313" key="3">
    <source>
        <dbReference type="EMBL" id="SHH65994.1"/>
    </source>
</evidence>
<gene>
    <name evidence="3" type="ORF">SAMN05444169_8631</name>
</gene>
<accession>A0A1M5UST2</accession>
<feature type="domain" description="Ketoreductase" evidence="2">
    <location>
        <begin position="10"/>
        <end position="169"/>
    </location>
</feature>
<organism evidence="3 4">
    <name type="scientific">Bradyrhizobium erythrophlei</name>
    <dbReference type="NCBI Taxonomy" id="1437360"/>
    <lineage>
        <taxon>Bacteria</taxon>
        <taxon>Pseudomonadati</taxon>
        <taxon>Pseudomonadota</taxon>
        <taxon>Alphaproteobacteria</taxon>
        <taxon>Hyphomicrobiales</taxon>
        <taxon>Nitrobacteraceae</taxon>
        <taxon>Bradyrhizobium</taxon>
    </lineage>
</organism>
<evidence type="ECO:0000313" key="4">
    <source>
        <dbReference type="Proteomes" id="UP000190675"/>
    </source>
</evidence>
<dbReference type="Pfam" id="PF13561">
    <property type="entry name" value="adh_short_C2"/>
    <property type="match status" value="1"/>
</dbReference>
<dbReference type="PANTHER" id="PTHR42879:SF2">
    <property type="entry name" value="3-OXOACYL-[ACYL-CARRIER-PROTEIN] REDUCTASE FABG"/>
    <property type="match status" value="1"/>
</dbReference>
<dbReference type="NCBIfam" id="NF009466">
    <property type="entry name" value="PRK12826.1-2"/>
    <property type="match status" value="1"/>
</dbReference>
<dbReference type="PANTHER" id="PTHR42879">
    <property type="entry name" value="3-OXOACYL-(ACYL-CARRIER-PROTEIN) REDUCTASE"/>
    <property type="match status" value="1"/>
</dbReference>
<dbReference type="EMBL" id="LT670818">
    <property type="protein sequence ID" value="SHH65994.1"/>
    <property type="molecule type" value="Genomic_DNA"/>
</dbReference>
<dbReference type="InterPro" id="IPR050259">
    <property type="entry name" value="SDR"/>
</dbReference>
<comment type="similarity">
    <text evidence="1">Belongs to the short-chain dehydrogenases/reductases (SDR) family.</text>
</comment>
<dbReference type="InterPro" id="IPR036291">
    <property type="entry name" value="NAD(P)-bd_dom_sf"/>
</dbReference>
<dbReference type="InterPro" id="IPR002347">
    <property type="entry name" value="SDR_fam"/>
</dbReference>
<dbReference type="FunFam" id="3.40.50.720:FF:000084">
    <property type="entry name" value="Short-chain dehydrogenase reductase"/>
    <property type="match status" value="1"/>
</dbReference>
<sequence length="252" mass="26052">MAGTKELGGKVAIVTGAGRNIGRAIALTLAEAGASVLVNARSNRAEADAVAREIEARGGKALVHIGDVADAAAMQAMADTVIKQFGRIDILVNNAALRRERPFAEMSYAEWREIMDVTLDGTFHCVKACLAALQKSGAGTIVNIGGLSAHTGAKDRAHVVTAKAGIIGFTRALACDLASDDITVNCVVPGLIGTPRPKDKPEPAHHMTHQTLTGARGRPEDVAAAVRFLCGPGARYITGQAIHSNGGAYLGA</sequence>
<dbReference type="SUPFAM" id="SSF51735">
    <property type="entry name" value="NAD(P)-binding Rossmann-fold domains"/>
    <property type="match status" value="1"/>
</dbReference>
<dbReference type="SMART" id="SM00822">
    <property type="entry name" value="PKS_KR"/>
    <property type="match status" value="1"/>
</dbReference>
<dbReference type="Proteomes" id="UP000190675">
    <property type="component" value="Chromosome I"/>
</dbReference>
<protein>
    <submittedName>
        <fullName evidence="3">3-oxoacyl-[acyl-carrier protein] reductase</fullName>
    </submittedName>
</protein>
<dbReference type="AlphaFoldDB" id="A0A1M5UST2"/>
<evidence type="ECO:0000259" key="2">
    <source>
        <dbReference type="SMART" id="SM00822"/>
    </source>
</evidence>
<dbReference type="OrthoDB" id="9804774at2"/>
<dbReference type="Gene3D" id="3.40.50.720">
    <property type="entry name" value="NAD(P)-binding Rossmann-like Domain"/>
    <property type="match status" value="1"/>
</dbReference>
<dbReference type="InterPro" id="IPR057326">
    <property type="entry name" value="KR_dom"/>
</dbReference>
<evidence type="ECO:0000256" key="1">
    <source>
        <dbReference type="ARBA" id="ARBA00006484"/>
    </source>
</evidence>
<dbReference type="RefSeq" id="WP_079574458.1">
    <property type="nucleotide sequence ID" value="NZ_LT670818.1"/>
</dbReference>
<reference evidence="3 4" key="1">
    <citation type="submission" date="2016-11" db="EMBL/GenBank/DDBJ databases">
        <authorList>
            <person name="Jaros S."/>
            <person name="Januszkiewicz K."/>
            <person name="Wedrychowicz H."/>
        </authorList>
    </citation>
    <scope>NUCLEOTIDE SEQUENCE [LARGE SCALE GENOMIC DNA]</scope>
    <source>
        <strain evidence="3 4">GAS242</strain>
    </source>
</reference>
<proteinExistence type="inferred from homology"/>
<dbReference type="PRINTS" id="PR00081">
    <property type="entry name" value="GDHRDH"/>
</dbReference>
<dbReference type="PRINTS" id="PR00080">
    <property type="entry name" value="SDRFAMILY"/>
</dbReference>